<dbReference type="STRING" id="1235802.C823_00942"/>
<feature type="transmembrane region" description="Helical" evidence="5">
    <location>
        <begin position="180"/>
        <end position="199"/>
    </location>
</feature>
<dbReference type="eggNOG" id="COG2972">
    <property type="taxonomic scope" value="Bacteria"/>
</dbReference>
<dbReference type="PATRIC" id="fig|1235802.3.peg.1013"/>
<dbReference type="Pfam" id="PF06580">
    <property type="entry name" value="His_kinase"/>
    <property type="match status" value="1"/>
</dbReference>
<dbReference type="PRINTS" id="PR00344">
    <property type="entry name" value="BCTRLSENSOR"/>
</dbReference>
<dbReference type="InterPro" id="IPR010559">
    <property type="entry name" value="Sig_transdc_His_kin_internal"/>
</dbReference>
<evidence type="ECO:0000256" key="5">
    <source>
        <dbReference type="SAM" id="Phobius"/>
    </source>
</evidence>
<dbReference type="AlphaFoldDB" id="N2BBY5"/>
<dbReference type="Gene3D" id="3.30.565.10">
    <property type="entry name" value="Histidine kinase-like ATPase, C-terminal domain"/>
    <property type="match status" value="1"/>
</dbReference>
<comment type="caution">
    <text evidence="7">The sequence shown here is derived from an EMBL/GenBank/DDBJ whole genome shotgun (WGS) entry which is preliminary data.</text>
</comment>
<dbReference type="SMART" id="SM00387">
    <property type="entry name" value="HATPase_c"/>
    <property type="match status" value="1"/>
</dbReference>
<dbReference type="Gene3D" id="6.10.340.10">
    <property type="match status" value="1"/>
</dbReference>
<dbReference type="SUPFAM" id="SSF55874">
    <property type="entry name" value="ATPase domain of HSP90 chaperone/DNA topoisomerase II/histidine kinase"/>
    <property type="match status" value="1"/>
</dbReference>
<name>N2BBY5_9FIRM</name>
<evidence type="ECO:0000259" key="6">
    <source>
        <dbReference type="PROSITE" id="PS50109"/>
    </source>
</evidence>
<proteinExistence type="predicted"/>
<dbReference type="InterPro" id="IPR005467">
    <property type="entry name" value="His_kinase_dom"/>
</dbReference>
<evidence type="ECO:0000313" key="7">
    <source>
        <dbReference type="EMBL" id="EMZ35870.1"/>
    </source>
</evidence>
<organism evidence="7 8">
    <name type="scientific">Eubacterium plexicaudatum ASF492</name>
    <dbReference type="NCBI Taxonomy" id="1235802"/>
    <lineage>
        <taxon>Bacteria</taxon>
        <taxon>Bacillati</taxon>
        <taxon>Bacillota</taxon>
        <taxon>Clostridia</taxon>
        <taxon>Eubacteriales</taxon>
        <taxon>Eubacteriaceae</taxon>
        <taxon>Eubacterium</taxon>
    </lineage>
</organism>
<gene>
    <name evidence="7" type="ORF">C823_00942</name>
</gene>
<evidence type="ECO:0000313" key="8">
    <source>
        <dbReference type="Proteomes" id="UP000012589"/>
    </source>
</evidence>
<comment type="catalytic activity">
    <reaction evidence="1">
        <text>ATP + protein L-histidine = ADP + protein N-phospho-L-histidine.</text>
        <dbReference type="EC" id="2.7.13.3"/>
    </reaction>
</comment>
<dbReference type="EMBL" id="AQFT01000024">
    <property type="protein sequence ID" value="EMZ35870.1"/>
    <property type="molecule type" value="Genomic_DNA"/>
</dbReference>
<dbReference type="Proteomes" id="UP000012589">
    <property type="component" value="Unassembled WGS sequence"/>
</dbReference>
<dbReference type="PROSITE" id="PS50109">
    <property type="entry name" value="HIS_KIN"/>
    <property type="match status" value="1"/>
</dbReference>
<keyword evidence="5" id="KW-0812">Transmembrane</keyword>
<dbReference type="PANTHER" id="PTHR34220:SF7">
    <property type="entry name" value="SENSOR HISTIDINE KINASE YPDA"/>
    <property type="match status" value="1"/>
</dbReference>
<keyword evidence="3" id="KW-0808">Transferase</keyword>
<sequence>MKKRFLKRYRNMSLHQKLRYIMLSLALPLVLCMFAALGVFVCYAGQYRKVTHNVTIGSSFNLNFKETIDLKMYHYSVGSTQQKELPIEDVEEAVRIARSLKATTRYKNSRQALLNVINYCENLKSRMYMLEQTKDYDSRQLQLENNIYVLTGLIRGKMLDYIYYEAAYLSDIGNEMTRSITTTIVCIGGIMLLVVITVLRRSLYFSKDITQPIGSLCENVRLIGEGKFQVNPVEIHDYEIAELDTGIRNMAQRISVLLKNVKQEEMLHHKMELQLLQAQINPHFLYNTLDTIVWLVECGMNEEAVKMLGDLSVFFRTMLSGGEDIISLEEEVIHTRSYLDIQQVRYRDILDFEISLPAELEKVCLPKLTLQPLAENALYHGVKEKRGKSTIWIDCHLEEETVVIQVRDNGIGMSSERLQRLRTALNDRQRIGFGISAVQERLQLFFGEAYGITVFSTYGKGTCVEVRIPISEKIKPKS</sequence>
<dbReference type="GO" id="GO:0000155">
    <property type="term" value="F:phosphorelay sensor kinase activity"/>
    <property type="evidence" value="ECO:0007669"/>
    <property type="project" value="InterPro"/>
</dbReference>
<dbReference type="PANTHER" id="PTHR34220">
    <property type="entry name" value="SENSOR HISTIDINE KINASE YPDA"/>
    <property type="match status" value="1"/>
</dbReference>
<dbReference type="InterPro" id="IPR050640">
    <property type="entry name" value="Bact_2-comp_sensor_kinase"/>
</dbReference>
<dbReference type="HOGENOM" id="CLU_020473_5_0_9"/>
<dbReference type="InterPro" id="IPR003594">
    <property type="entry name" value="HATPase_dom"/>
</dbReference>
<dbReference type="EC" id="2.7.13.3" evidence="2"/>
<dbReference type="GO" id="GO:0016020">
    <property type="term" value="C:membrane"/>
    <property type="evidence" value="ECO:0007669"/>
    <property type="project" value="InterPro"/>
</dbReference>
<evidence type="ECO:0000256" key="4">
    <source>
        <dbReference type="ARBA" id="ARBA00023012"/>
    </source>
</evidence>
<evidence type="ECO:0000256" key="1">
    <source>
        <dbReference type="ARBA" id="ARBA00000085"/>
    </source>
</evidence>
<protein>
    <recommendedName>
        <fullName evidence="2">histidine kinase</fullName>
        <ecNumber evidence="2">2.7.13.3</ecNumber>
    </recommendedName>
</protein>
<evidence type="ECO:0000256" key="3">
    <source>
        <dbReference type="ARBA" id="ARBA00022777"/>
    </source>
</evidence>
<keyword evidence="5" id="KW-1133">Transmembrane helix</keyword>
<accession>N2BBY5</accession>
<keyword evidence="8" id="KW-1185">Reference proteome</keyword>
<reference evidence="7 8" key="1">
    <citation type="journal article" date="2014" name="Genome Announc.">
        <title>Draft genome sequences of the altered schaedler flora, a defined bacterial community from gnotobiotic mice.</title>
        <authorList>
            <person name="Wannemuehler M.J."/>
            <person name="Overstreet A.M."/>
            <person name="Ward D.V."/>
            <person name="Phillips G.J."/>
        </authorList>
    </citation>
    <scope>NUCLEOTIDE SEQUENCE [LARGE SCALE GENOMIC DNA]</scope>
    <source>
        <strain evidence="7 8">ASF492</strain>
    </source>
</reference>
<keyword evidence="4" id="KW-0902">Two-component regulatory system</keyword>
<dbReference type="InterPro" id="IPR004358">
    <property type="entry name" value="Sig_transdc_His_kin-like_C"/>
</dbReference>
<evidence type="ECO:0000256" key="2">
    <source>
        <dbReference type="ARBA" id="ARBA00012438"/>
    </source>
</evidence>
<dbReference type="Pfam" id="PF02518">
    <property type="entry name" value="HATPase_c"/>
    <property type="match status" value="1"/>
</dbReference>
<dbReference type="InterPro" id="IPR036890">
    <property type="entry name" value="HATPase_C_sf"/>
</dbReference>
<feature type="domain" description="Histidine kinase" evidence="6">
    <location>
        <begin position="370"/>
        <end position="472"/>
    </location>
</feature>
<keyword evidence="3" id="KW-0418">Kinase</keyword>
<keyword evidence="5" id="KW-0472">Membrane</keyword>